<accession>A0A438IYG6</accession>
<gene>
    <name evidence="1" type="ORF">CK203_024483</name>
</gene>
<organism evidence="1 2">
    <name type="scientific">Vitis vinifera</name>
    <name type="common">Grape</name>
    <dbReference type="NCBI Taxonomy" id="29760"/>
    <lineage>
        <taxon>Eukaryota</taxon>
        <taxon>Viridiplantae</taxon>
        <taxon>Streptophyta</taxon>
        <taxon>Embryophyta</taxon>
        <taxon>Tracheophyta</taxon>
        <taxon>Spermatophyta</taxon>
        <taxon>Magnoliopsida</taxon>
        <taxon>eudicotyledons</taxon>
        <taxon>Gunneridae</taxon>
        <taxon>Pentapetalae</taxon>
        <taxon>rosids</taxon>
        <taxon>Vitales</taxon>
        <taxon>Vitaceae</taxon>
        <taxon>Viteae</taxon>
        <taxon>Vitis</taxon>
    </lineage>
</organism>
<protein>
    <submittedName>
        <fullName evidence="1">Uncharacterized protein</fullName>
    </submittedName>
</protein>
<evidence type="ECO:0000313" key="1">
    <source>
        <dbReference type="EMBL" id="RVX01748.1"/>
    </source>
</evidence>
<dbReference type="EMBL" id="QGNW01000074">
    <property type="protein sequence ID" value="RVX01748.1"/>
    <property type="molecule type" value="Genomic_DNA"/>
</dbReference>
<dbReference type="Proteomes" id="UP000288805">
    <property type="component" value="Unassembled WGS sequence"/>
</dbReference>
<comment type="caution">
    <text evidence="1">The sequence shown here is derived from an EMBL/GenBank/DDBJ whole genome shotgun (WGS) entry which is preliminary data.</text>
</comment>
<reference evidence="1 2" key="1">
    <citation type="journal article" date="2018" name="PLoS Genet.">
        <title>Population sequencing reveals clonal diversity and ancestral inbreeding in the grapevine cultivar Chardonnay.</title>
        <authorList>
            <person name="Roach M.J."/>
            <person name="Johnson D.L."/>
            <person name="Bohlmann J."/>
            <person name="van Vuuren H.J."/>
            <person name="Jones S.J."/>
            <person name="Pretorius I.S."/>
            <person name="Schmidt S.A."/>
            <person name="Borneman A.R."/>
        </authorList>
    </citation>
    <scope>NUCLEOTIDE SEQUENCE [LARGE SCALE GENOMIC DNA]</scope>
    <source>
        <strain evidence="2">cv. Chardonnay</strain>
        <tissue evidence="1">Leaf</tissue>
    </source>
</reference>
<evidence type="ECO:0000313" key="2">
    <source>
        <dbReference type="Proteomes" id="UP000288805"/>
    </source>
</evidence>
<name>A0A438IYG6_VITVI</name>
<proteinExistence type="predicted"/>
<dbReference type="AlphaFoldDB" id="A0A438IYG6"/>
<sequence>MFGSILEASGSIVVDWSPIIEDLACVDDVHLAWKRPVSSRRAEGCVPPEGSQFRSRLSLESHSWRRVGGRLIRADSYLSSDSSVEMSDELLPHLLPSRSSWLESVDAWIR</sequence>